<proteinExistence type="inferred from homology"/>
<dbReference type="GO" id="GO:0009341">
    <property type="term" value="C:beta-galactosidase complex"/>
    <property type="evidence" value="ECO:0007669"/>
    <property type="project" value="InterPro"/>
</dbReference>
<keyword evidence="7" id="KW-0732">Signal</keyword>
<dbReference type="PROSITE" id="PS00608">
    <property type="entry name" value="GLYCOSYL_HYDROL_F2_2"/>
    <property type="match status" value="1"/>
</dbReference>
<dbReference type="Pfam" id="PF16353">
    <property type="entry name" value="LacZ_4"/>
    <property type="match status" value="1"/>
</dbReference>
<dbReference type="Pfam" id="PF00703">
    <property type="entry name" value="Glyco_hydro_2"/>
    <property type="match status" value="1"/>
</dbReference>
<dbReference type="SUPFAM" id="SSF51445">
    <property type="entry name" value="(Trans)glycosidases"/>
    <property type="match status" value="1"/>
</dbReference>
<dbReference type="Gene3D" id="2.60.40.10">
    <property type="entry name" value="Immunoglobulins"/>
    <property type="match status" value="2"/>
</dbReference>
<dbReference type="InterPro" id="IPR017853">
    <property type="entry name" value="GH"/>
</dbReference>
<dbReference type="SUPFAM" id="SSF49785">
    <property type="entry name" value="Galactose-binding domain-like"/>
    <property type="match status" value="1"/>
</dbReference>
<gene>
    <name evidence="9" type="primary">lacZ</name>
    <name evidence="9" type="ORF">HMF8227_02590</name>
</gene>
<feature type="domain" description="Beta galactosidase small chain/" evidence="8">
    <location>
        <begin position="767"/>
        <end position="1042"/>
    </location>
</feature>
<evidence type="ECO:0000256" key="5">
    <source>
        <dbReference type="ARBA" id="ARBA00023295"/>
    </source>
</evidence>
<comment type="similarity">
    <text evidence="2">Belongs to the glycosyl hydrolase 2 family.</text>
</comment>
<evidence type="ECO:0000256" key="7">
    <source>
        <dbReference type="SAM" id="SignalP"/>
    </source>
</evidence>
<dbReference type="InterPro" id="IPR050347">
    <property type="entry name" value="Bact_Beta-galactosidase"/>
</dbReference>
<dbReference type="PANTHER" id="PTHR46323:SF2">
    <property type="entry name" value="BETA-GALACTOSIDASE"/>
    <property type="match status" value="1"/>
</dbReference>
<dbReference type="InterPro" id="IPR032312">
    <property type="entry name" value="LacZ_4"/>
</dbReference>
<evidence type="ECO:0000256" key="6">
    <source>
        <dbReference type="ARBA" id="ARBA00032230"/>
    </source>
</evidence>
<organism evidence="9 10">
    <name type="scientific">Saliniradius amylolyticus</name>
    <dbReference type="NCBI Taxonomy" id="2183582"/>
    <lineage>
        <taxon>Bacteria</taxon>
        <taxon>Pseudomonadati</taxon>
        <taxon>Pseudomonadota</taxon>
        <taxon>Gammaproteobacteria</taxon>
        <taxon>Alteromonadales</taxon>
        <taxon>Alteromonadaceae</taxon>
        <taxon>Saliniradius</taxon>
    </lineage>
</organism>
<dbReference type="GO" id="GO:0005990">
    <property type="term" value="P:lactose catabolic process"/>
    <property type="evidence" value="ECO:0007669"/>
    <property type="project" value="TreeGrafter"/>
</dbReference>
<dbReference type="InterPro" id="IPR004199">
    <property type="entry name" value="B-gal_small/dom_5"/>
</dbReference>
<accession>A0A2S2E684</accession>
<dbReference type="SUPFAM" id="SSF74650">
    <property type="entry name" value="Galactose mutarotase-like"/>
    <property type="match status" value="1"/>
</dbReference>
<dbReference type="GO" id="GO:0030246">
    <property type="term" value="F:carbohydrate binding"/>
    <property type="evidence" value="ECO:0007669"/>
    <property type="project" value="InterPro"/>
</dbReference>
<dbReference type="RefSeq" id="WP_109340564.1">
    <property type="nucleotide sequence ID" value="NZ_CP029347.1"/>
</dbReference>
<dbReference type="KEGG" id="salh:HMF8227_02590"/>
<dbReference type="InterPro" id="IPR036156">
    <property type="entry name" value="Beta-gal/glucu_dom_sf"/>
</dbReference>
<dbReference type="OrthoDB" id="9758603at2"/>
<feature type="signal peptide" evidence="7">
    <location>
        <begin position="1"/>
        <end position="22"/>
    </location>
</feature>
<dbReference type="InterPro" id="IPR011013">
    <property type="entry name" value="Gal_mutarotase_sf_dom"/>
</dbReference>
<dbReference type="InterPro" id="IPR013783">
    <property type="entry name" value="Ig-like_fold"/>
</dbReference>
<dbReference type="InterPro" id="IPR008979">
    <property type="entry name" value="Galactose-bd-like_sf"/>
</dbReference>
<evidence type="ECO:0000256" key="1">
    <source>
        <dbReference type="ARBA" id="ARBA00001412"/>
    </source>
</evidence>
<keyword evidence="4 9" id="KW-0378">Hydrolase</keyword>
<dbReference type="EMBL" id="CP029347">
    <property type="protein sequence ID" value="AWL13042.1"/>
    <property type="molecule type" value="Genomic_DNA"/>
</dbReference>
<dbReference type="InterPro" id="IPR014718">
    <property type="entry name" value="GH-type_carb-bd"/>
</dbReference>
<evidence type="ECO:0000256" key="3">
    <source>
        <dbReference type="ARBA" id="ARBA00012756"/>
    </source>
</evidence>
<evidence type="ECO:0000256" key="4">
    <source>
        <dbReference type="ARBA" id="ARBA00022801"/>
    </source>
</evidence>
<dbReference type="InterPro" id="IPR006101">
    <property type="entry name" value="Glyco_hydro_2"/>
</dbReference>
<evidence type="ECO:0000313" key="9">
    <source>
        <dbReference type="EMBL" id="AWL13042.1"/>
    </source>
</evidence>
<evidence type="ECO:0000259" key="8">
    <source>
        <dbReference type="SMART" id="SM01038"/>
    </source>
</evidence>
<dbReference type="InterPro" id="IPR023232">
    <property type="entry name" value="Glyco_hydro_2_AS"/>
</dbReference>
<keyword evidence="5 9" id="KW-0326">Glycosidase</keyword>
<keyword evidence="10" id="KW-1185">Reference proteome</keyword>
<dbReference type="GO" id="GO:0004565">
    <property type="term" value="F:beta-galactosidase activity"/>
    <property type="evidence" value="ECO:0007669"/>
    <property type="project" value="UniProtKB-EC"/>
</dbReference>
<dbReference type="Gene3D" id="3.20.20.80">
    <property type="entry name" value="Glycosidases"/>
    <property type="match status" value="1"/>
</dbReference>
<dbReference type="Gene3D" id="2.60.120.260">
    <property type="entry name" value="Galactose-binding domain-like"/>
    <property type="match status" value="1"/>
</dbReference>
<reference evidence="9 10" key="1">
    <citation type="submission" date="2018-05" db="EMBL/GenBank/DDBJ databases">
        <title>Salinimonas sp. HMF8227 Genome sequencing and assembly.</title>
        <authorList>
            <person name="Kang H."/>
            <person name="Kang J."/>
            <person name="Cha I."/>
            <person name="Kim H."/>
            <person name="Joh K."/>
        </authorList>
    </citation>
    <scope>NUCLEOTIDE SEQUENCE [LARGE SCALE GENOMIC DNA]</scope>
    <source>
        <strain evidence="9 10">HMF8227</strain>
    </source>
</reference>
<dbReference type="AlphaFoldDB" id="A0A2S2E684"/>
<evidence type="ECO:0000313" key="10">
    <source>
        <dbReference type="Proteomes" id="UP000245728"/>
    </source>
</evidence>
<dbReference type="InterPro" id="IPR006103">
    <property type="entry name" value="Glyco_hydro_2_cat"/>
</dbReference>
<comment type="catalytic activity">
    <reaction evidence="1">
        <text>Hydrolysis of terminal non-reducing beta-D-galactose residues in beta-D-galactosides.</text>
        <dbReference type="EC" id="3.2.1.23"/>
    </reaction>
</comment>
<dbReference type="SUPFAM" id="SSF49303">
    <property type="entry name" value="beta-Galactosidase/glucuronidase domain"/>
    <property type="match status" value="2"/>
</dbReference>
<feature type="chain" id="PRO_5015620758" description="beta-galactosidase" evidence="7">
    <location>
        <begin position="23"/>
        <end position="1049"/>
    </location>
</feature>
<dbReference type="PANTHER" id="PTHR46323">
    <property type="entry name" value="BETA-GALACTOSIDASE"/>
    <property type="match status" value="1"/>
</dbReference>
<dbReference type="Gene3D" id="2.70.98.10">
    <property type="match status" value="1"/>
</dbReference>
<dbReference type="SMART" id="SM01038">
    <property type="entry name" value="Bgal_small_N"/>
    <property type="match status" value="1"/>
</dbReference>
<dbReference type="EC" id="3.2.1.23" evidence="3"/>
<dbReference type="PRINTS" id="PR00132">
    <property type="entry name" value="GLHYDRLASE2"/>
</dbReference>
<dbReference type="Pfam" id="PF02837">
    <property type="entry name" value="Glyco_hydro_2_N"/>
    <property type="match status" value="1"/>
</dbReference>
<protein>
    <recommendedName>
        <fullName evidence="3">beta-galactosidase</fullName>
        <ecNumber evidence="3">3.2.1.23</ecNumber>
    </recommendedName>
    <alternativeName>
        <fullName evidence="6">Lactase</fullName>
    </alternativeName>
</protein>
<dbReference type="InterPro" id="IPR006102">
    <property type="entry name" value="Ig-like_GH2"/>
</dbReference>
<dbReference type="Pfam" id="PF02929">
    <property type="entry name" value="Bgal_small_N"/>
    <property type="match status" value="1"/>
</dbReference>
<dbReference type="Proteomes" id="UP000245728">
    <property type="component" value="Chromosome"/>
</dbReference>
<sequence length="1049" mass="120275">MIKLARWALAGLGMTTSVLVFAGEGPDPAHWQDQNLISINKLEPRANFFPYANEADAKNAPEQASNYQSLNGRWQFKWLERPSMTAALQQGNTSFFAPEYDDSQWDSIPVPSNWEVEGYGVPIYLNIPMPFEKNPPLIQEHHNPVGLYRRGFHIEEGWQDKEVFLHFGAVKSAFYVWVNGQRVGYSQGSKTPAEFHVTPYLNTGSNQITLQVLRWSDGSYLEDQDFWRLSGITRDVYLYATPEQRIQDYFAKSGLSKDYQDGQLELSVTLENHSDNRVKGRLQASLTDTQGGALWKSSQAYAFEGSDHQLTFQAVLEDVRSWSAETPHLYQLEMRLLDEQGELQQLVRRDLGFRDVKVENEQLLVNGKPVLIKGVNRHEHDPDTGQVVSRESMLKDIQLFKQFNINAVRLAHYPNDPYFYELCDRYGIYVIDEANIESHAFYYGLDRGESLGNNPAWKKAHLARIEAMVERDKNHPSVIVWSLGNEGGNGYNFFHAYDWVDERDPTRPIQYERAINQWNTDMYVPQYPKPDDLKAFAESGDGRPMIMSEYAHAMGNSVGNFRDFWVYIREYPMLQGGYIWDWVDQGLRKTNDKGQSFFAYGGDYGPPGTPSDGNFLLNGLVNPDREPHPSLFEVKKVHQNIQFTAKDLKDGEIEVFNEYFFKDLSDYQLIWQVEADGKVMESGRIDELALGPQQRRTLDLGYDIEDDDHREWFLNLSVVTKRPLPLLEQGHEVAKEQFPLPVEYQPESELAKGGAPLQLYDTERVATIVGEGFELRFSKLRGQLAGWRYQGQELLKQAPKLNFWRAPNDNDFGAGSQDVLRVWKLASERHTLTEATIVRHDNGDIGFKTRFDVPDVEGKVAIDYRVDRAGRVEVDYALNVGMENMPMIPRVGLNLELFDDFNQLSFYGRGPHENYQDRRYSAHVGVYHSSVAEQYHPYIRPQESGYKTQVRWAQLLNSEGVGLEIEGQPTFDFSALHYRIGDLDPGMVRKNHHSGELVPRDLVSVNIDFGQMGVGGVDSWQTPVLSRYALTDNQYRYHFTLQGVQQSSP</sequence>
<dbReference type="InterPro" id="IPR006104">
    <property type="entry name" value="Glyco_hydro_2_N"/>
</dbReference>
<dbReference type="FunFam" id="3.20.20.80:FF:000121">
    <property type="entry name" value="Beta-galactosidase"/>
    <property type="match status" value="1"/>
</dbReference>
<evidence type="ECO:0000256" key="2">
    <source>
        <dbReference type="ARBA" id="ARBA00007401"/>
    </source>
</evidence>
<name>A0A2S2E684_9ALTE</name>
<dbReference type="Pfam" id="PF02836">
    <property type="entry name" value="Glyco_hydro_2_C"/>
    <property type="match status" value="1"/>
</dbReference>